<accession>A0A0D2U9H9</accession>
<evidence type="ECO:0000256" key="1">
    <source>
        <dbReference type="SAM" id="Phobius"/>
    </source>
</evidence>
<protein>
    <recommendedName>
        <fullName evidence="4">Transmembrane protein</fullName>
    </recommendedName>
</protein>
<dbReference type="InParanoid" id="A0A0D2U9H9"/>
<reference evidence="3" key="1">
    <citation type="submission" date="2011-02" db="EMBL/GenBank/DDBJ databases">
        <title>The Genome Sequence of Capsaspora owczarzaki ATCC 30864.</title>
        <authorList>
            <person name="Russ C."/>
            <person name="Cuomo C."/>
            <person name="Burger G."/>
            <person name="Gray M.W."/>
            <person name="Holland P.W.H."/>
            <person name="King N."/>
            <person name="Lang F.B.F."/>
            <person name="Roger A.J."/>
            <person name="Ruiz-Trillo I."/>
            <person name="Young S.K."/>
            <person name="Zeng Q."/>
            <person name="Gargeya S."/>
            <person name="Alvarado L."/>
            <person name="Berlin A."/>
            <person name="Chapman S.B."/>
            <person name="Chen Z."/>
            <person name="Freedman E."/>
            <person name="Gellesch M."/>
            <person name="Goldberg J."/>
            <person name="Griggs A."/>
            <person name="Gujja S."/>
            <person name="Heilman E."/>
            <person name="Heiman D."/>
            <person name="Howarth C."/>
            <person name="Mehta T."/>
            <person name="Neiman D."/>
            <person name="Pearson M."/>
            <person name="Roberts A."/>
            <person name="Saif S."/>
            <person name="Shea T."/>
            <person name="Shenoy N."/>
            <person name="Sisk P."/>
            <person name="Stolte C."/>
            <person name="Sykes S."/>
            <person name="White J."/>
            <person name="Yandava C."/>
            <person name="Haas B."/>
            <person name="Nusbaum C."/>
            <person name="Birren B."/>
        </authorList>
    </citation>
    <scope>NUCLEOTIDE SEQUENCE</scope>
    <source>
        <strain evidence="3">ATCC 30864</strain>
    </source>
</reference>
<dbReference type="RefSeq" id="XP_004348639.1">
    <property type="nucleotide sequence ID" value="XM_004348589.2"/>
</dbReference>
<keyword evidence="1" id="KW-0472">Membrane</keyword>
<keyword evidence="1" id="KW-0812">Transmembrane</keyword>
<feature type="transmembrane region" description="Helical" evidence="1">
    <location>
        <begin position="247"/>
        <end position="264"/>
    </location>
</feature>
<name>A0A0D2U9H9_CAPO3</name>
<dbReference type="Proteomes" id="UP000008743">
    <property type="component" value="Unassembled WGS sequence"/>
</dbReference>
<dbReference type="OMA" id="VEYGMEP"/>
<feature type="transmembrane region" description="Helical" evidence="1">
    <location>
        <begin position="154"/>
        <end position="185"/>
    </location>
</feature>
<proteinExistence type="predicted"/>
<feature type="transmembrane region" description="Helical" evidence="1">
    <location>
        <begin position="213"/>
        <end position="235"/>
    </location>
</feature>
<feature type="transmembrane region" description="Helical" evidence="1">
    <location>
        <begin position="270"/>
        <end position="292"/>
    </location>
</feature>
<keyword evidence="1" id="KW-1133">Transmembrane helix</keyword>
<feature type="transmembrane region" description="Helical" evidence="1">
    <location>
        <begin position="64"/>
        <end position="85"/>
    </location>
</feature>
<feature type="transmembrane region" description="Helical" evidence="1">
    <location>
        <begin position="121"/>
        <end position="142"/>
    </location>
</feature>
<feature type="transmembrane region" description="Helical" evidence="1">
    <location>
        <begin position="12"/>
        <end position="29"/>
    </location>
</feature>
<evidence type="ECO:0000313" key="3">
    <source>
        <dbReference type="Proteomes" id="UP000008743"/>
    </source>
</evidence>
<evidence type="ECO:0000313" key="2">
    <source>
        <dbReference type="EMBL" id="KJE91731.1"/>
    </source>
</evidence>
<dbReference type="AlphaFoldDB" id="A0A0D2U9H9"/>
<dbReference type="EMBL" id="KE346363">
    <property type="protein sequence ID" value="KJE91731.1"/>
    <property type="molecule type" value="Genomic_DNA"/>
</dbReference>
<sequence length="299" mass="31931">MVSPGAVRFVQVLSVLSCIGVIVCGILQLKNGGLGSGSSLNLQYCETSPTEACWEDNYGPNAGYAMTLYGGVLVAFGCILFMVGARSEGWFPALQPWRYCGVALLGTGICTLGSAANLGIILGGFAILVGLTMFLMAVISNVEYGMEPGKEPWIPLGIITFVQLMAALWAIGAIAVGLMCIISQARNDTKLEWCKTQSGQDDEVCWTQTYNTKFAYCCYGAGLMIFGAIAFIATIRFKNWFPSLYQWNVLSLVHVFVGVISLGATGNTGIILGSLEIGFGGIMMLMFIFFSVTSGPKSL</sequence>
<keyword evidence="3" id="KW-1185">Reference proteome</keyword>
<dbReference type="eggNOG" id="ENOG502SUIB">
    <property type="taxonomic scope" value="Eukaryota"/>
</dbReference>
<organism evidence="2 3">
    <name type="scientific">Capsaspora owczarzaki (strain ATCC 30864)</name>
    <dbReference type="NCBI Taxonomy" id="595528"/>
    <lineage>
        <taxon>Eukaryota</taxon>
        <taxon>Filasterea</taxon>
        <taxon>Capsaspora</taxon>
    </lineage>
</organism>
<gene>
    <name evidence="2" type="ORF">CAOG_002826</name>
</gene>
<evidence type="ECO:0008006" key="4">
    <source>
        <dbReference type="Google" id="ProtNLM"/>
    </source>
</evidence>